<gene>
    <name evidence="1" type="ORF">ACFQ3L_09690</name>
</gene>
<dbReference type="EMBL" id="JBHTMO010000033">
    <property type="protein sequence ID" value="MFD1393835.1"/>
    <property type="molecule type" value="Genomic_DNA"/>
</dbReference>
<accession>A0ABW4BC33</accession>
<evidence type="ECO:0000313" key="1">
    <source>
        <dbReference type="EMBL" id="MFD1393835.1"/>
    </source>
</evidence>
<reference evidence="2" key="1">
    <citation type="journal article" date="2019" name="Int. J. Syst. Evol. Microbiol.">
        <title>The Global Catalogue of Microorganisms (GCM) 10K type strain sequencing project: providing services to taxonomists for standard genome sequencing and annotation.</title>
        <authorList>
            <consortium name="The Broad Institute Genomics Platform"/>
            <consortium name="The Broad Institute Genome Sequencing Center for Infectious Disease"/>
            <person name="Wu L."/>
            <person name="Ma J."/>
        </authorList>
    </citation>
    <scope>NUCLEOTIDE SEQUENCE [LARGE SCALE GENOMIC DNA]</scope>
    <source>
        <strain evidence="2">CCM 8911</strain>
    </source>
</reference>
<evidence type="ECO:0000313" key="2">
    <source>
        <dbReference type="Proteomes" id="UP001597249"/>
    </source>
</evidence>
<comment type="caution">
    <text evidence="1">The sequence shown here is derived from an EMBL/GenBank/DDBJ whole genome shotgun (WGS) entry which is preliminary data.</text>
</comment>
<dbReference type="RefSeq" id="WP_125586599.1">
    <property type="nucleotide sequence ID" value="NZ_JBHTMO010000033.1"/>
</dbReference>
<organism evidence="1 2">
    <name type="scientific">Lacticaseibacillus jixianensis</name>
    <dbReference type="NCBI Taxonomy" id="2486012"/>
    <lineage>
        <taxon>Bacteria</taxon>
        <taxon>Bacillati</taxon>
        <taxon>Bacillota</taxon>
        <taxon>Bacilli</taxon>
        <taxon>Lactobacillales</taxon>
        <taxon>Lactobacillaceae</taxon>
        <taxon>Lacticaseibacillus</taxon>
    </lineage>
</organism>
<protein>
    <submittedName>
        <fullName evidence="1">Uncharacterized protein</fullName>
    </submittedName>
</protein>
<dbReference type="Proteomes" id="UP001597249">
    <property type="component" value="Unassembled WGS sequence"/>
</dbReference>
<sequence>MRVIDLLALLADQDKKTPVQLSTGDRQANLAKITTAEHREERQAILVPKKAGKPLHLWEFALLLDQPDLRMRYLYVQDEAGPRPLFGFQLRSGVIVVN</sequence>
<proteinExistence type="predicted"/>
<keyword evidence="2" id="KW-1185">Reference proteome</keyword>
<name>A0ABW4BC33_9LACO</name>